<dbReference type="EMBL" id="AP021853">
    <property type="protein sequence ID" value="BBN99816.1"/>
    <property type="molecule type" value="Genomic_DNA"/>
</dbReference>
<gene>
    <name evidence="1" type="ORF">St703_25210</name>
</gene>
<dbReference type="AlphaFoldDB" id="A0A5K7X7U1"/>
<evidence type="ECO:0000313" key="1">
    <source>
        <dbReference type="EMBL" id="BBN99816.1"/>
    </source>
</evidence>
<sequence length="221" mass="24843">MPMKRPLYYQLSEYDCGMVTLLNAISYLFSREAVPPDVIKAITTYSLDAYNTDGEVGKNGTSKAAMRFIADWLNRNGPIKGLPIYGNYYAGLHVRVKKDSPLIDAVQQGGAVILRLNYGGEHYVLATKADTQQDYLYLFDPYLDEALKDTKGIVFVDDAPFAYNRKVPFNFFEANDAHHAYALGPVEKREAIVYFNREQGSIAPVSFNDRQNVSKKDGSGW</sequence>
<evidence type="ECO:0000313" key="2">
    <source>
        <dbReference type="Proteomes" id="UP000326951"/>
    </source>
</evidence>
<organism evidence="1 2">
    <name type="scientific">Sporolactobacillus terrae</name>
    <dbReference type="NCBI Taxonomy" id="269673"/>
    <lineage>
        <taxon>Bacteria</taxon>
        <taxon>Bacillati</taxon>
        <taxon>Bacillota</taxon>
        <taxon>Bacilli</taxon>
        <taxon>Bacillales</taxon>
        <taxon>Sporolactobacillaceae</taxon>
        <taxon>Sporolactobacillus</taxon>
    </lineage>
</organism>
<accession>A0A5K7X7U1</accession>
<reference evidence="1 2" key="1">
    <citation type="submission" date="2019-09" db="EMBL/GenBank/DDBJ databases">
        <title>Complete genome sequence of Sporolactobacillus terrae 70-3.</title>
        <authorList>
            <person name="Tanaka N."/>
            <person name="Shiwa Y."/>
            <person name="Fujita N."/>
            <person name="Tanasupawat S."/>
        </authorList>
    </citation>
    <scope>NUCLEOTIDE SEQUENCE [LARGE SCALE GENOMIC DNA]</scope>
    <source>
        <strain evidence="1 2">70-3</strain>
    </source>
</reference>
<dbReference type="Proteomes" id="UP000326951">
    <property type="component" value="Chromosome"/>
</dbReference>
<protein>
    <submittedName>
        <fullName evidence="1">Peptidase C39</fullName>
    </submittedName>
</protein>
<proteinExistence type="predicted"/>
<name>A0A5K7X7U1_9BACL</name>